<comment type="caution">
    <text evidence="14">The sequence shown here is derived from an EMBL/GenBank/DDBJ whole genome shotgun (WGS) entry which is preliminary data.</text>
</comment>
<comment type="subcellular location">
    <subcellularLocation>
        <location evidence="2 12">Cytoplasm</location>
    </subcellularLocation>
</comment>
<dbReference type="Pfam" id="PF13207">
    <property type="entry name" value="AAA_17"/>
    <property type="match status" value="1"/>
</dbReference>
<reference evidence="14 15" key="1">
    <citation type="submission" date="2017-02" db="EMBL/GenBank/DDBJ databases">
        <title>isolation and characterization of a novel temperate virus Aeropyrum globular virus 1 infecting hyperthermophilic archaeon Aeropyrum.</title>
        <authorList>
            <person name="Yumiya M."/>
            <person name="Yoshida T."/>
            <person name="Sako Y."/>
        </authorList>
    </citation>
    <scope>NUCLEOTIDE SEQUENCE [LARGE SCALE GENOMIC DNA]</scope>
    <source>
        <strain evidence="14 15">YK1-12-2013</strain>
    </source>
</reference>
<dbReference type="AlphaFoldDB" id="A0A401H934"/>
<evidence type="ECO:0000256" key="5">
    <source>
        <dbReference type="ARBA" id="ARBA00019926"/>
    </source>
</evidence>
<dbReference type="GO" id="GO:0005737">
    <property type="term" value="C:cytoplasm"/>
    <property type="evidence" value="ECO:0007669"/>
    <property type="project" value="UniProtKB-SubCell"/>
</dbReference>
<dbReference type="InterPro" id="IPR027417">
    <property type="entry name" value="P-loop_NTPase"/>
</dbReference>
<dbReference type="GO" id="GO:0004017">
    <property type="term" value="F:AMP kinase activity"/>
    <property type="evidence" value="ECO:0007669"/>
    <property type="project" value="UniProtKB-UniRule"/>
</dbReference>
<comment type="similarity">
    <text evidence="3 12">Belongs to the archaeal adenylate kinase family.</text>
</comment>
<evidence type="ECO:0000256" key="6">
    <source>
        <dbReference type="ARBA" id="ARBA00022490"/>
    </source>
</evidence>
<organism evidence="14 15">
    <name type="scientific">Aeropyrum pernix</name>
    <dbReference type="NCBI Taxonomy" id="56636"/>
    <lineage>
        <taxon>Archaea</taxon>
        <taxon>Thermoproteota</taxon>
        <taxon>Thermoprotei</taxon>
        <taxon>Desulfurococcales</taxon>
        <taxon>Desulfurococcaceae</taxon>
        <taxon>Aeropyrum</taxon>
    </lineage>
</organism>
<evidence type="ECO:0000256" key="3">
    <source>
        <dbReference type="ARBA" id="ARBA00007088"/>
    </source>
</evidence>
<dbReference type="HAMAP" id="MF_00234">
    <property type="entry name" value="Adenylate_kinase_AdkA"/>
    <property type="match status" value="1"/>
</dbReference>
<dbReference type="EMBL" id="BDMD01000032">
    <property type="protein sequence ID" value="GBF08878.1"/>
    <property type="molecule type" value="Genomic_DNA"/>
</dbReference>
<dbReference type="Proteomes" id="UP000291213">
    <property type="component" value="Unassembled WGS sequence"/>
</dbReference>
<dbReference type="NCBIfam" id="NF003122">
    <property type="entry name" value="PRK04040.1"/>
    <property type="match status" value="1"/>
</dbReference>
<evidence type="ECO:0000313" key="14">
    <source>
        <dbReference type="EMBL" id="GBF08878.1"/>
    </source>
</evidence>
<dbReference type="RefSeq" id="WP_243637242.1">
    <property type="nucleotide sequence ID" value="NZ_BDMD01000032.1"/>
</dbReference>
<dbReference type="Gene3D" id="3.40.50.300">
    <property type="entry name" value="P-loop containing nucleotide triphosphate hydrolases"/>
    <property type="match status" value="1"/>
</dbReference>
<proteinExistence type="inferred from homology"/>
<keyword evidence="10 12" id="KW-0067">ATP-binding</keyword>
<keyword evidence="7 12" id="KW-0808">Transferase</keyword>
<dbReference type="SUPFAM" id="SSF52540">
    <property type="entry name" value="P-loop containing nucleoside triphosphate hydrolases"/>
    <property type="match status" value="1"/>
</dbReference>
<feature type="binding site" evidence="12">
    <location>
        <begin position="14"/>
        <end position="22"/>
    </location>
    <ligand>
        <name>ATP</name>
        <dbReference type="ChEBI" id="CHEBI:30616"/>
    </ligand>
</feature>
<dbReference type="SMART" id="SM00382">
    <property type="entry name" value="AAA"/>
    <property type="match status" value="1"/>
</dbReference>
<evidence type="ECO:0000256" key="1">
    <source>
        <dbReference type="ARBA" id="ARBA00000582"/>
    </source>
</evidence>
<name>A0A401H934_AERPX</name>
<dbReference type="InterPro" id="IPR023477">
    <property type="entry name" value="Adenylate_kinase_AdkA"/>
</dbReference>
<evidence type="ECO:0000256" key="7">
    <source>
        <dbReference type="ARBA" id="ARBA00022679"/>
    </source>
</evidence>
<feature type="domain" description="AAA+ ATPase" evidence="13">
    <location>
        <begin position="6"/>
        <end position="156"/>
    </location>
</feature>
<evidence type="ECO:0000256" key="11">
    <source>
        <dbReference type="ARBA" id="ARBA00033336"/>
    </source>
</evidence>
<evidence type="ECO:0000256" key="2">
    <source>
        <dbReference type="ARBA" id="ARBA00004496"/>
    </source>
</evidence>
<evidence type="ECO:0000256" key="8">
    <source>
        <dbReference type="ARBA" id="ARBA00022741"/>
    </source>
</evidence>
<evidence type="ECO:0000256" key="4">
    <source>
        <dbReference type="ARBA" id="ARBA00012955"/>
    </source>
</evidence>
<dbReference type="EC" id="2.7.4.3" evidence="4 12"/>
<sequence length="204" mass="22169">MKLRHPFKVVVVTGVPGVGKTTVIKELQGLAEKEGVKLHIVNFGSFMLDTAVKLGLVEDRDKIRTLPLRRQLELQREAAKRIVAEASKALGGDGVLIIDTHALVKTVAGYWPGLPKHVLDELKPDMIAVVEASPEEVAARQARDTTRYRVDIGGVEGVKRLMENARAASIASAIHYASTVAIVENREGQAAKAAEELLKLIKNL</sequence>
<protein>
    <recommendedName>
        <fullName evidence="5 12">Adenylate kinase</fullName>
        <shortName evidence="12">AK</shortName>
        <ecNumber evidence="4 12">2.7.4.3</ecNumber>
    </recommendedName>
    <alternativeName>
        <fullName evidence="11 12">ATP-AMP transphosphorylase</fullName>
    </alternativeName>
</protein>
<gene>
    <name evidence="12" type="primary">adkA</name>
    <name evidence="14" type="ORF">apy_06030</name>
</gene>
<keyword evidence="6 12" id="KW-0963">Cytoplasm</keyword>
<comment type="catalytic activity">
    <reaction evidence="1 12">
        <text>AMP + ATP = 2 ADP</text>
        <dbReference type="Rhea" id="RHEA:12973"/>
        <dbReference type="ChEBI" id="CHEBI:30616"/>
        <dbReference type="ChEBI" id="CHEBI:456215"/>
        <dbReference type="ChEBI" id="CHEBI:456216"/>
        <dbReference type="EC" id="2.7.4.3"/>
    </reaction>
</comment>
<keyword evidence="9 12" id="KW-0418">Kinase</keyword>
<evidence type="ECO:0000313" key="15">
    <source>
        <dbReference type="Proteomes" id="UP000291213"/>
    </source>
</evidence>
<keyword evidence="8 12" id="KW-0547">Nucleotide-binding</keyword>
<evidence type="ECO:0000256" key="9">
    <source>
        <dbReference type="ARBA" id="ARBA00022777"/>
    </source>
</evidence>
<evidence type="ECO:0000259" key="13">
    <source>
        <dbReference type="SMART" id="SM00382"/>
    </source>
</evidence>
<evidence type="ECO:0000256" key="12">
    <source>
        <dbReference type="HAMAP-Rule" id="MF_00234"/>
    </source>
</evidence>
<accession>A0A401H934</accession>
<dbReference type="InterPro" id="IPR003593">
    <property type="entry name" value="AAA+_ATPase"/>
</dbReference>
<evidence type="ECO:0000256" key="10">
    <source>
        <dbReference type="ARBA" id="ARBA00022840"/>
    </source>
</evidence>
<dbReference type="GO" id="GO:0005524">
    <property type="term" value="F:ATP binding"/>
    <property type="evidence" value="ECO:0007669"/>
    <property type="project" value="UniProtKB-UniRule"/>
</dbReference>